<evidence type="ECO:0000313" key="2">
    <source>
        <dbReference type="WBParaSite" id="nRc.2.0.1.t27471-RA"/>
    </source>
</evidence>
<keyword evidence="1" id="KW-1185">Reference proteome</keyword>
<dbReference type="AlphaFoldDB" id="A0A915JNE5"/>
<evidence type="ECO:0000313" key="1">
    <source>
        <dbReference type="Proteomes" id="UP000887565"/>
    </source>
</evidence>
<organism evidence="1 2">
    <name type="scientific">Romanomermis culicivorax</name>
    <name type="common">Nematode worm</name>
    <dbReference type="NCBI Taxonomy" id="13658"/>
    <lineage>
        <taxon>Eukaryota</taxon>
        <taxon>Metazoa</taxon>
        <taxon>Ecdysozoa</taxon>
        <taxon>Nematoda</taxon>
        <taxon>Enoplea</taxon>
        <taxon>Dorylaimia</taxon>
        <taxon>Mermithida</taxon>
        <taxon>Mermithoidea</taxon>
        <taxon>Mermithidae</taxon>
        <taxon>Romanomermis</taxon>
    </lineage>
</organism>
<protein>
    <submittedName>
        <fullName evidence="2">Uncharacterized protein</fullName>
    </submittedName>
</protein>
<proteinExistence type="predicted"/>
<dbReference type="Proteomes" id="UP000887565">
    <property type="component" value="Unplaced"/>
</dbReference>
<accession>A0A915JNE5</accession>
<sequence>MTSSVSSVTSAQRCKARGSGCQFFLMTSRGEFEPGNVVERGDQVALSTMSVNLSPETLLSAAINMSTAALLGGAGVRRSMVVDLQIPAWLFVLLNRNDPRLRFYASLTLCVLAAEGDLERQVDGAVNLRQAVDSFLKTYRPDYVAKLDTKF</sequence>
<dbReference type="WBParaSite" id="nRc.2.0.1.t27471-RA">
    <property type="protein sequence ID" value="nRc.2.0.1.t27471-RA"/>
    <property type="gene ID" value="nRc.2.0.1.g27471"/>
</dbReference>
<name>A0A915JNE5_ROMCU</name>
<reference evidence="2" key="1">
    <citation type="submission" date="2022-11" db="UniProtKB">
        <authorList>
            <consortium name="WormBaseParasite"/>
        </authorList>
    </citation>
    <scope>IDENTIFICATION</scope>
</reference>